<dbReference type="Pfam" id="PF04381">
    <property type="entry name" value="RdgC"/>
    <property type="match status" value="1"/>
</dbReference>
<comment type="subcellular location">
    <subcellularLocation>
        <location evidence="1">Cytoplasm</location>
        <location evidence="1">Nucleoid</location>
    </subcellularLocation>
</comment>
<organism evidence="6 7">
    <name type="scientific">Candidatus Comchoanobacter bicostacola</name>
    <dbReference type="NCBI Taxonomy" id="2919598"/>
    <lineage>
        <taxon>Bacteria</taxon>
        <taxon>Pseudomonadati</taxon>
        <taxon>Pseudomonadota</taxon>
        <taxon>Gammaproteobacteria</taxon>
        <taxon>Candidatus Comchoanobacterales</taxon>
        <taxon>Candidatus Comchoanobacteraceae</taxon>
        <taxon>Candidatus Comchoanobacter</taxon>
    </lineage>
</organism>
<dbReference type="PANTHER" id="PTHR38103">
    <property type="entry name" value="RECOMBINATION-ASSOCIATED PROTEIN RDGC"/>
    <property type="match status" value="1"/>
</dbReference>
<comment type="similarity">
    <text evidence="2">Belongs to the RdgC family.</text>
</comment>
<evidence type="ECO:0000256" key="2">
    <source>
        <dbReference type="ARBA" id="ARBA00008657"/>
    </source>
</evidence>
<gene>
    <name evidence="6" type="ORF">MMH89_03835</name>
</gene>
<name>A0ABY5DIA7_9GAMM</name>
<evidence type="ECO:0000256" key="5">
    <source>
        <dbReference type="ARBA" id="ARBA00023172"/>
    </source>
</evidence>
<dbReference type="Proteomes" id="UP001055955">
    <property type="component" value="Chromosome"/>
</dbReference>
<evidence type="ECO:0000313" key="7">
    <source>
        <dbReference type="Proteomes" id="UP001055955"/>
    </source>
</evidence>
<protein>
    <recommendedName>
        <fullName evidence="3">Recombination-associated protein RdgC</fullName>
    </recommendedName>
</protein>
<keyword evidence="5" id="KW-0233">DNA recombination</keyword>
<dbReference type="EMBL" id="CP092900">
    <property type="protein sequence ID" value="UTC24348.1"/>
    <property type="molecule type" value="Genomic_DNA"/>
</dbReference>
<evidence type="ECO:0000313" key="6">
    <source>
        <dbReference type="EMBL" id="UTC24348.1"/>
    </source>
</evidence>
<keyword evidence="7" id="KW-1185">Reference proteome</keyword>
<dbReference type="InterPro" id="IPR007476">
    <property type="entry name" value="RdgC"/>
</dbReference>
<evidence type="ECO:0000256" key="3">
    <source>
        <dbReference type="ARBA" id="ARBA00022296"/>
    </source>
</evidence>
<accession>A0ABY5DIA7</accession>
<evidence type="ECO:0000256" key="4">
    <source>
        <dbReference type="ARBA" id="ARBA00022490"/>
    </source>
</evidence>
<dbReference type="RefSeq" id="WP_258568131.1">
    <property type="nucleotide sequence ID" value="NZ_CP092900.1"/>
</dbReference>
<proteinExistence type="inferred from homology"/>
<reference evidence="6 7" key="1">
    <citation type="journal article" date="2022" name="Nat. Microbiol.">
        <title>The microbiome of a bacterivorous marine choanoflagellate contains a resource-demanding obligate bacterial associate.</title>
        <authorList>
            <person name="Needham D.M."/>
            <person name="Poirier C."/>
            <person name="Bachy C."/>
            <person name="George E.E."/>
            <person name="Wilken S."/>
            <person name="Yung C.C.M."/>
            <person name="Limardo A.J."/>
            <person name="Morando M."/>
            <person name="Sudek L."/>
            <person name="Malmstrom R.R."/>
            <person name="Keeling P.J."/>
            <person name="Santoro A.E."/>
            <person name="Worden A.Z."/>
        </authorList>
    </citation>
    <scope>NUCLEOTIDE SEQUENCE [LARGE SCALE GENOMIC DNA]</scope>
    <source>
        <strain evidence="6 7">Comchoano-1</strain>
    </source>
</reference>
<keyword evidence="4" id="KW-0963">Cytoplasm</keyword>
<dbReference type="PANTHER" id="PTHR38103:SF1">
    <property type="entry name" value="RECOMBINATION-ASSOCIATED PROTEIN RDGC"/>
    <property type="match status" value="1"/>
</dbReference>
<sequence length="305" mass="34490">MSFKQFSWYHMQSPLLLSGDALEEALSSDKAYSPHATQTRSIGWVSPLGSDEPLAISLQDYTWLKVRIDTRLLPASVVTEAVKEKLQEREAEQGFPVSGKQKRVLKEETTLELLPKAFIQSKFINVVISPKDELLLVDNTSNATKDLVIDLLRQTFGSMPLTHCHDQKNETAQVLKAWTQEQSLPHSLVVDTDCTLVHPDNMQAKVRIIQHELGSPLIQSHLDSGMLVTQLALKFENEWAFVINDCLDVSRIKMLDIESDSQTEEDPKLQIMTDFSLKVPKCFALINQFKTWFAITETQEAAHAE</sequence>
<evidence type="ECO:0000256" key="1">
    <source>
        <dbReference type="ARBA" id="ARBA00004453"/>
    </source>
</evidence>